<dbReference type="GO" id="GO:0016747">
    <property type="term" value="F:acyltransferase activity, transferring groups other than amino-acyl groups"/>
    <property type="evidence" value="ECO:0007669"/>
    <property type="project" value="InterPro"/>
</dbReference>
<dbReference type="InterPro" id="IPR000182">
    <property type="entry name" value="GNAT_dom"/>
</dbReference>
<dbReference type="EMBL" id="BSDR01000001">
    <property type="protein sequence ID" value="GLI34737.1"/>
    <property type="molecule type" value="Genomic_DNA"/>
</dbReference>
<dbReference type="Gene3D" id="3.40.630.30">
    <property type="match status" value="1"/>
</dbReference>
<protein>
    <submittedName>
        <fullName evidence="2">N-acetyltransferase</fullName>
    </submittedName>
</protein>
<comment type="caution">
    <text evidence="2">The sequence shown here is derived from an EMBL/GenBank/DDBJ whole genome shotgun (WGS) entry which is preliminary data.</text>
</comment>
<evidence type="ECO:0000313" key="2">
    <source>
        <dbReference type="EMBL" id="GLI34737.1"/>
    </source>
</evidence>
<accession>A0A9W6D5Q0</accession>
<dbReference type="Proteomes" id="UP001144372">
    <property type="component" value="Unassembled WGS sequence"/>
</dbReference>
<dbReference type="PROSITE" id="PS51186">
    <property type="entry name" value="GNAT"/>
    <property type="match status" value="1"/>
</dbReference>
<feature type="domain" description="N-acetyltransferase" evidence="1">
    <location>
        <begin position="3"/>
        <end position="155"/>
    </location>
</feature>
<proteinExistence type="predicted"/>
<dbReference type="SUPFAM" id="SSF55729">
    <property type="entry name" value="Acyl-CoA N-acyltransferases (Nat)"/>
    <property type="match status" value="1"/>
</dbReference>
<evidence type="ECO:0000259" key="1">
    <source>
        <dbReference type="PROSITE" id="PS51186"/>
    </source>
</evidence>
<sequence>MKVILRPGTIEDATECGRICYEAFKSIADQHHFPPEISTVEVATAIISTRLSHPDYYSVVAELDGKIVGSNFLDERSVIAGIGPVSVDPPVMDAAIGRQLMQAVIDRASQRRFPGVRGVVDAWHYRMLSLCTKLGADSREALTTMQGPPLALKIPGYDVRPAREEDLPACNRLCFRVHGHDRAGELVDAFRQGTINVVEHLGRLTGYSTGIGCRSHAVAESNDDLKALIGAAPDFSDAGFLVPSRNGDLFRWCLSRGLRVVCQAILLTFGLYNDPVGAYLPSITY</sequence>
<organism evidence="2 3">
    <name type="scientific">Desulforhabdus amnigena</name>
    <dbReference type="NCBI Taxonomy" id="40218"/>
    <lineage>
        <taxon>Bacteria</taxon>
        <taxon>Pseudomonadati</taxon>
        <taxon>Thermodesulfobacteriota</taxon>
        <taxon>Syntrophobacteria</taxon>
        <taxon>Syntrophobacterales</taxon>
        <taxon>Syntrophobacteraceae</taxon>
        <taxon>Desulforhabdus</taxon>
    </lineage>
</organism>
<dbReference type="AlphaFoldDB" id="A0A9W6D5Q0"/>
<dbReference type="RefSeq" id="WP_281794143.1">
    <property type="nucleotide sequence ID" value="NZ_BSDR01000001.1"/>
</dbReference>
<keyword evidence="3" id="KW-1185">Reference proteome</keyword>
<gene>
    <name evidence="2" type="ORF">DAMNIGENAA_21700</name>
</gene>
<name>A0A9W6D5Q0_9BACT</name>
<evidence type="ECO:0000313" key="3">
    <source>
        <dbReference type="Proteomes" id="UP001144372"/>
    </source>
</evidence>
<reference evidence="2" key="1">
    <citation type="submission" date="2022-12" db="EMBL/GenBank/DDBJ databases">
        <title>Reference genome sequencing for broad-spectrum identification of bacterial and archaeal isolates by mass spectrometry.</title>
        <authorList>
            <person name="Sekiguchi Y."/>
            <person name="Tourlousse D.M."/>
        </authorList>
    </citation>
    <scope>NUCLEOTIDE SEQUENCE</scope>
    <source>
        <strain evidence="2">ASRB1</strain>
    </source>
</reference>
<dbReference type="CDD" id="cd04301">
    <property type="entry name" value="NAT_SF"/>
    <property type="match status" value="1"/>
</dbReference>
<dbReference type="Pfam" id="PF00583">
    <property type="entry name" value="Acetyltransf_1"/>
    <property type="match status" value="1"/>
</dbReference>
<dbReference type="InterPro" id="IPR016181">
    <property type="entry name" value="Acyl_CoA_acyltransferase"/>
</dbReference>